<reference evidence="5 6" key="1">
    <citation type="submission" date="2019-01" db="EMBL/GenBank/DDBJ databases">
        <title>Genomes sequencing and comparative genomics of infectious freshwater microsporidia, Cucumispora dikerogammari and Thelohania contejeani.</title>
        <authorList>
            <person name="Cormier A."/>
            <person name="Giraud I."/>
            <person name="Wattier R."/>
            <person name="Teixeira M."/>
            <person name="Grandjean F."/>
            <person name="Rigaud T."/>
            <person name="Cordaux R."/>
        </authorList>
    </citation>
    <scope>NUCLEOTIDE SEQUENCE [LARGE SCALE GENOMIC DNA]</scope>
    <source>
        <strain evidence="5">T1</strain>
        <tissue evidence="5">Spores</tissue>
    </source>
</reference>
<keyword evidence="3" id="KW-0575">Peroxidase</keyword>
<accession>A0ABQ7HZR4</accession>
<dbReference type="InterPro" id="IPR000866">
    <property type="entry name" value="AhpC/TSA"/>
</dbReference>
<evidence type="ECO:0000256" key="3">
    <source>
        <dbReference type="PIRNR" id="PIRNR000239"/>
    </source>
</evidence>
<dbReference type="CDD" id="cd03015">
    <property type="entry name" value="PRX_Typ2cys"/>
    <property type="match status" value="1"/>
</dbReference>
<organism evidence="5 6">
    <name type="scientific">Astathelohania contejeani</name>
    <dbReference type="NCBI Taxonomy" id="164912"/>
    <lineage>
        <taxon>Eukaryota</taxon>
        <taxon>Fungi</taxon>
        <taxon>Fungi incertae sedis</taxon>
        <taxon>Microsporidia</taxon>
        <taxon>Astathelohaniidae</taxon>
        <taxon>Astathelohania</taxon>
    </lineage>
</organism>
<dbReference type="InterPro" id="IPR050217">
    <property type="entry name" value="Peroxiredoxin"/>
</dbReference>
<dbReference type="PROSITE" id="PS51352">
    <property type="entry name" value="THIOREDOXIN_2"/>
    <property type="match status" value="1"/>
</dbReference>
<protein>
    <submittedName>
        <fullName evidence="5">Peroxiredoxin ycf42</fullName>
    </submittedName>
</protein>
<comment type="similarity">
    <text evidence="1">Belongs to the peroxiredoxin family. AhpC/Prx1 subfamily.</text>
</comment>
<keyword evidence="6" id="KW-1185">Reference proteome</keyword>
<dbReference type="InterPro" id="IPR024706">
    <property type="entry name" value="Peroxiredoxin_AhpC-typ"/>
</dbReference>
<evidence type="ECO:0000313" key="5">
    <source>
        <dbReference type="EMBL" id="KAF7683616.1"/>
    </source>
</evidence>
<dbReference type="Gene3D" id="3.40.30.10">
    <property type="entry name" value="Glutaredoxin"/>
    <property type="match status" value="1"/>
</dbReference>
<dbReference type="PANTHER" id="PTHR10681:SF128">
    <property type="entry name" value="THIOREDOXIN-DEPENDENT PEROXIDE REDUCTASE, MITOCHONDRIAL"/>
    <property type="match status" value="1"/>
</dbReference>
<sequence>MKEINDYIDDFELEAYYNEGFTSIKLSDYQDKILVIIFYPYDFTFVCPTEINELSNKYNDIKDLGAEVFFVSCDSLYTHRAWAMTPRNVKGVEGVRWPMISDYNREFCKTFGLLNKDSSAMRATLIIDKHRCIRHKSIYDGLIGRSVSEIIRIIKAINYLETNEGRTCPINWDDE</sequence>
<dbReference type="InterPro" id="IPR013766">
    <property type="entry name" value="Thioredoxin_domain"/>
</dbReference>
<evidence type="ECO:0000259" key="4">
    <source>
        <dbReference type="PROSITE" id="PS51352"/>
    </source>
</evidence>
<dbReference type="SUPFAM" id="SSF52833">
    <property type="entry name" value="Thioredoxin-like"/>
    <property type="match status" value="1"/>
</dbReference>
<keyword evidence="3" id="KW-0676">Redox-active center</keyword>
<dbReference type="Pfam" id="PF00578">
    <property type="entry name" value="AhpC-TSA"/>
    <property type="match status" value="1"/>
</dbReference>
<dbReference type="Proteomes" id="UP001516464">
    <property type="component" value="Unassembled WGS sequence"/>
</dbReference>
<comment type="function">
    <text evidence="3">Thiol-specific peroxidase that catalyzes the reduction of hydrogen peroxide and organic hydroperoxides to water and alcohols, respectively.</text>
</comment>
<feature type="domain" description="Thioredoxin" evidence="4">
    <location>
        <begin position="2"/>
        <end position="159"/>
    </location>
</feature>
<dbReference type="PANTHER" id="PTHR10681">
    <property type="entry name" value="THIOREDOXIN PEROXIDASE"/>
    <property type="match status" value="1"/>
</dbReference>
<evidence type="ECO:0000313" key="6">
    <source>
        <dbReference type="Proteomes" id="UP001516464"/>
    </source>
</evidence>
<proteinExistence type="inferred from homology"/>
<evidence type="ECO:0000256" key="1">
    <source>
        <dbReference type="ARBA" id="ARBA00009796"/>
    </source>
</evidence>
<dbReference type="InterPro" id="IPR036249">
    <property type="entry name" value="Thioredoxin-like_sf"/>
</dbReference>
<dbReference type="PIRSF" id="PIRSF000239">
    <property type="entry name" value="AHPC"/>
    <property type="match status" value="1"/>
</dbReference>
<keyword evidence="2 3" id="KW-0560">Oxidoreductase</keyword>
<dbReference type="EMBL" id="SBIQ01000068">
    <property type="protein sequence ID" value="KAF7683616.1"/>
    <property type="molecule type" value="Genomic_DNA"/>
</dbReference>
<gene>
    <name evidence="5" type="primary">ycf42</name>
    <name evidence="5" type="ORF">TCON_1170</name>
</gene>
<comment type="caution">
    <text evidence="5">The sequence shown here is derived from an EMBL/GenBank/DDBJ whole genome shotgun (WGS) entry which is preliminary data.</text>
</comment>
<name>A0ABQ7HZR4_9MICR</name>
<keyword evidence="3" id="KW-0049">Antioxidant</keyword>
<evidence type="ECO:0000256" key="2">
    <source>
        <dbReference type="ARBA" id="ARBA00023002"/>
    </source>
</evidence>